<evidence type="ECO:0000256" key="1">
    <source>
        <dbReference type="ARBA" id="ARBA00001947"/>
    </source>
</evidence>
<dbReference type="SUPFAM" id="SSF102215">
    <property type="entry name" value="Creatininase"/>
    <property type="match status" value="1"/>
</dbReference>
<keyword evidence="6" id="KW-1185">Reference proteome</keyword>
<comment type="cofactor">
    <cofactor evidence="1">
        <name>Zn(2+)</name>
        <dbReference type="ChEBI" id="CHEBI:29105"/>
    </cofactor>
</comment>
<dbReference type="RefSeq" id="WP_008084816.1">
    <property type="nucleotide sequence ID" value="NC_013926.1"/>
</dbReference>
<dbReference type="GO" id="GO:0046872">
    <property type="term" value="F:metal ion binding"/>
    <property type="evidence" value="ECO:0007669"/>
    <property type="project" value="UniProtKB-KW"/>
</dbReference>
<dbReference type="eggNOG" id="arCOG04536">
    <property type="taxonomic scope" value="Archaea"/>
</dbReference>
<keyword evidence="2" id="KW-0479">Metal-binding</keyword>
<dbReference type="Pfam" id="PF02633">
    <property type="entry name" value="Creatininase"/>
    <property type="match status" value="1"/>
</dbReference>
<evidence type="ECO:0000256" key="4">
    <source>
        <dbReference type="ARBA" id="ARBA00022833"/>
    </source>
</evidence>
<sequence>MQRLYWDEYTYAEIEGIIKKQPLVILPVGSVEAHGHHLPLNTDMLQPLWLAEEIAKRINALILPPIHYGWTQGLSSFPGTISISFDSLRGFVKDILSEVAKHEIRKIMVLSGHASTNHMAALRLACEDVLKEYKDLKIMLLSDYYIAYQYRGKLVPEDDSHAGIIETSRIMAIRPELVKKNYKFKKNHAGKYTVQVDYKEMVPYATFSNPEGASKELGEKLNNMILEELLKIIKENFGD</sequence>
<reference evidence="5" key="1">
    <citation type="submission" date="2010-02" db="EMBL/GenBank/DDBJ databases">
        <title>Complete sequence of Aciduliprofundum boonei T469.</title>
        <authorList>
            <consortium name="US DOE Joint Genome Institute"/>
            <person name="Lucas S."/>
            <person name="Copeland A."/>
            <person name="Lapidus A."/>
            <person name="Cheng J.-F."/>
            <person name="Bruce D."/>
            <person name="Goodwin L."/>
            <person name="Pitluck S."/>
            <person name="Saunders E."/>
            <person name="Detter J.C."/>
            <person name="Han C."/>
            <person name="Tapia R."/>
            <person name="Land M."/>
            <person name="Hauser L."/>
            <person name="Kyrpides N."/>
            <person name="Mikhailova N."/>
            <person name="Flores G."/>
            <person name="Reysenbach A.-L."/>
            <person name="Woyke T."/>
        </authorList>
    </citation>
    <scope>NUCLEOTIDE SEQUENCE</scope>
    <source>
        <strain evidence="5">T469</strain>
    </source>
</reference>
<dbReference type="InterPro" id="IPR003785">
    <property type="entry name" value="Creatininase/forma_Hydrolase"/>
</dbReference>
<dbReference type="OrthoDB" id="46121at2157"/>
<dbReference type="HOGENOM" id="CLU_055029_3_1_2"/>
<name>B5IEI1_ACIB4</name>
<evidence type="ECO:0000256" key="2">
    <source>
        <dbReference type="ARBA" id="ARBA00022723"/>
    </source>
</evidence>
<accession>B5IEI1</accession>
<evidence type="ECO:0000313" key="6">
    <source>
        <dbReference type="Proteomes" id="UP000001400"/>
    </source>
</evidence>
<organism evidence="5 6">
    <name type="scientific">Aciduliprofundum boonei (strain DSM 19572 / T469)</name>
    <dbReference type="NCBI Taxonomy" id="439481"/>
    <lineage>
        <taxon>Archaea</taxon>
        <taxon>Methanobacteriati</taxon>
        <taxon>Thermoplasmatota</taxon>
        <taxon>DHVE2 group</taxon>
        <taxon>Candidatus Aciduliprofundum</taxon>
    </lineage>
</organism>
<evidence type="ECO:0000313" key="5">
    <source>
        <dbReference type="EMBL" id="ADD07973.1"/>
    </source>
</evidence>
<dbReference type="InterPro" id="IPR024087">
    <property type="entry name" value="Creatininase-like_sf"/>
</dbReference>
<dbReference type="Gene3D" id="3.40.50.10310">
    <property type="entry name" value="Creatininase"/>
    <property type="match status" value="1"/>
</dbReference>
<dbReference type="GO" id="GO:0009231">
    <property type="term" value="P:riboflavin biosynthetic process"/>
    <property type="evidence" value="ECO:0007669"/>
    <property type="project" value="TreeGrafter"/>
</dbReference>
<keyword evidence="3" id="KW-0378">Hydrolase</keyword>
<dbReference type="STRING" id="439481.Aboo_0161"/>
<dbReference type="EMBL" id="CP001941">
    <property type="protein sequence ID" value="ADD07973.1"/>
    <property type="molecule type" value="Genomic_DNA"/>
</dbReference>
<dbReference type="KEGG" id="abi:Aboo_0161"/>
<protein>
    <submittedName>
        <fullName evidence="5">Creatininase</fullName>
    </submittedName>
</protein>
<proteinExistence type="predicted"/>
<dbReference type="PANTHER" id="PTHR35005:SF1">
    <property type="entry name" value="2-AMINO-5-FORMYLAMINO-6-RIBOSYLAMINOPYRIMIDIN-4(3H)-ONE 5'-MONOPHOSPHATE DEFORMYLASE"/>
    <property type="match status" value="1"/>
</dbReference>
<dbReference type="GeneID" id="8827099"/>
<keyword evidence="4" id="KW-0862">Zinc</keyword>
<dbReference type="Proteomes" id="UP000001400">
    <property type="component" value="Chromosome"/>
</dbReference>
<dbReference type="PANTHER" id="PTHR35005">
    <property type="entry name" value="3-DEHYDRO-SCYLLO-INOSOSE HYDROLASE"/>
    <property type="match status" value="1"/>
</dbReference>
<gene>
    <name evidence="5" type="ordered locus">Aboo_0161</name>
</gene>
<dbReference type="AlphaFoldDB" id="B5IEI1"/>
<evidence type="ECO:0000256" key="3">
    <source>
        <dbReference type="ARBA" id="ARBA00022801"/>
    </source>
</evidence>
<dbReference type="GO" id="GO:0016811">
    <property type="term" value="F:hydrolase activity, acting on carbon-nitrogen (but not peptide) bonds, in linear amides"/>
    <property type="evidence" value="ECO:0007669"/>
    <property type="project" value="TreeGrafter"/>
</dbReference>